<evidence type="ECO:0000256" key="4">
    <source>
        <dbReference type="ARBA" id="ARBA00022448"/>
    </source>
</evidence>
<sequence>MQRTFFKYVSLNILGALGLSGYILADTFFVANRLGTDGLAALNLAISVFGLINGLGMLLGIGGATRYSICRFQGDEARANRAFTRAVGCGALLGLALALIGLLLAGPLAGMLGAEGATLPMCTVYLRTAMLFAPCFILNHILIAFVRNDGNPKLAMAAMLTGSLANIVLDYVFLYPLNLGIFGAALATGVAPVIGLTLSSLHILTGRNRFRLCPCTPRPAALADLAGLGSAAFINECSSGVVLVVYNLLMMHLSGTIGVAAYGIVANLALMALALFTGISQGCQPLLSQAYGRGEQQQVHLLSRLALGTAGFSGCVLAILALVAAPGLTALFNADGGLQLQQMAETGLRLYFLGFPLAGLNLITAALFGATERARACFLLSLFRGGIGIVLVVLLFALLFGQIGVWLAFPATEGLALLLSLVLYRQNRALPAQAVASKS</sequence>
<proteinExistence type="inferred from homology"/>
<keyword evidence="6" id="KW-1133">Transmembrane helix</keyword>
<comment type="function">
    <text evidence="1">Multidrug efflux pump.</text>
</comment>
<feature type="transmembrane region" description="Helical" evidence="6">
    <location>
        <begin position="255"/>
        <end position="280"/>
    </location>
</feature>
<feature type="transmembrane region" description="Helical" evidence="6">
    <location>
        <begin position="348"/>
        <end position="370"/>
    </location>
</feature>
<evidence type="ECO:0000313" key="7">
    <source>
        <dbReference type="EMBL" id="MEQ2456975.1"/>
    </source>
</evidence>
<protein>
    <recommendedName>
        <fullName evidence="3">Probable multidrug resistance protein NorM</fullName>
    </recommendedName>
    <alternativeName>
        <fullName evidence="5">Multidrug-efflux transporter</fullName>
    </alternativeName>
</protein>
<dbReference type="InterPro" id="IPR002528">
    <property type="entry name" value="MATE_fam"/>
</dbReference>
<keyword evidence="4" id="KW-0813">Transport</keyword>
<dbReference type="InterPro" id="IPR050222">
    <property type="entry name" value="MATE_MdtK"/>
</dbReference>
<feature type="transmembrane region" description="Helical" evidence="6">
    <location>
        <begin position="82"/>
        <end position="104"/>
    </location>
</feature>
<accession>A0ABV1EQW5</accession>
<organism evidence="7 8">
    <name type="scientific">Flavonifractor hominis</name>
    <dbReference type="NCBI Taxonomy" id="3133178"/>
    <lineage>
        <taxon>Bacteria</taxon>
        <taxon>Bacillati</taxon>
        <taxon>Bacillota</taxon>
        <taxon>Clostridia</taxon>
        <taxon>Eubacteriales</taxon>
        <taxon>Oscillospiraceae</taxon>
        <taxon>Flavonifractor</taxon>
    </lineage>
</organism>
<comment type="caution">
    <text evidence="7">The sequence shown here is derived from an EMBL/GenBank/DDBJ whole genome shotgun (WGS) entry which is preliminary data.</text>
</comment>
<dbReference type="PANTHER" id="PTHR43298">
    <property type="entry name" value="MULTIDRUG RESISTANCE PROTEIN NORM-RELATED"/>
    <property type="match status" value="1"/>
</dbReference>
<evidence type="ECO:0000256" key="3">
    <source>
        <dbReference type="ARBA" id="ARBA00020268"/>
    </source>
</evidence>
<feature type="transmembrane region" description="Helical" evidence="6">
    <location>
        <begin position="301"/>
        <end position="328"/>
    </location>
</feature>
<evidence type="ECO:0000256" key="6">
    <source>
        <dbReference type="SAM" id="Phobius"/>
    </source>
</evidence>
<evidence type="ECO:0000256" key="1">
    <source>
        <dbReference type="ARBA" id="ARBA00003408"/>
    </source>
</evidence>
<dbReference type="RefSeq" id="WP_349140731.1">
    <property type="nucleotide sequence ID" value="NZ_JBBMFT010000006.1"/>
</dbReference>
<evidence type="ECO:0000313" key="8">
    <source>
        <dbReference type="Proteomes" id="UP001440599"/>
    </source>
</evidence>
<dbReference type="EMBL" id="JBBMFT010000006">
    <property type="protein sequence ID" value="MEQ2456975.1"/>
    <property type="molecule type" value="Genomic_DNA"/>
</dbReference>
<reference evidence="7 8" key="1">
    <citation type="submission" date="2024-03" db="EMBL/GenBank/DDBJ databases">
        <title>Human intestinal bacterial collection.</title>
        <authorList>
            <person name="Pauvert C."/>
            <person name="Hitch T.C.A."/>
            <person name="Clavel T."/>
        </authorList>
    </citation>
    <scope>NUCLEOTIDE SEQUENCE [LARGE SCALE GENOMIC DNA]</scope>
    <source>
        <strain evidence="7 8">CLA-AP-H34</strain>
    </source>
</reference>
<name>A0ABV1EQW5_9FIRM</name>
<evidence type="ECO:0000256" key="2">
    <source>
        <dbReference type="ARBA" id="ARBA00010199"/>
    </source>
</evidence>
<evidence type="ECO:0000256" key="5">
    <source>
        <dbReference type="ARBA" id="ARBA00031636"/>
    </source>
</evidence>
<feature type="transmembrane region" description="Helical" evidence="6">
    <location>
        <begin position="124"/>
        <end position="142"/>
    </location>
</feature>
<comment type="similarity">
    <text evidence="2">Belongs to the multi antimicrobial extrusion (MATE) (TC 2.A.66.1) family.</text>
</comment>
<keyword evidence="6" id="KW-0812">Transmembrane</keyword>
<feature type="transmembrane region" description="Helical" evidence="6">
    <location>
        <begin position="41"/>
        <end position="61"/>
    </location>
</feature>
<keyword evidence="6" id="KW-0472">Membrane</keyword>
<feature type="transmembrane region" description="Helical" evidence="6">
    <location>
        <begin position="181"/>
        <end position="204"/>
    </location>
</feature>
<feature type="transmembrane region" description="Helical" evidence="6">
    <location>
        <begin position="225"/>
        <end position="249"/>
    </location>
</feature>
<dbReference type="Pfam" id="PF01554">
    <property type="entry name" value="MatE"/>
    <property type="match status" value="2"/>
</dbReference>
<feature type="transmembrane region" description="Helical" evidence="6">
    <location>
        <begin position="154"/>
        <end position="175"/>
    </location>
</feature>
<feature type="transmembrane region" description="Helical" evidence="6">
    <location>
        <begin position="377"/>
        <end position="399"/>
    </location>
</feature>
<gene>
    <name evidence="7" type="ORF">WMO45_10600</name>
</gene>
<dbReference type="Proteomes" id="UP001440599">
    <property type="component" value="Unassembled WGS sequence"/>
</dbReference>
<feature type="transmembrane region" description="Helical" evidence="6">
    <location>
        <begin position="405"/>
        <end position="424"/>
    </location>
</feature>
<dbReference type="PANTHER" id="PTHR43298:SF2">
    <property type="entry name" value="FMN_FAD EXPORTER YEEO-RELATED"/>
    <property type="match status" value="1"/>
</dbReference>
<keyword evidence="8" id="KW-1185">Reference proteome</keyword>